<evidence type="ECO:0000256" key="6">
    <source>
        <dbReference type="ARBA" id="ARBA00022833"/>
    </source>
</evidence>
<dbReference type="InterPro" id="IPR035451">
    <property type="entry name" value="Ada-like_dom_sf"/>
</dbReference>
<evidence type="ECO:0000256" key="1">
    <source>
        <dbReference type="ARBA" id="ARBA00001947"/>
    </source>
</evidence>
<dbReference type="Gene3D" id="3.40.10.10">
    <property type="entry name" value="DNA Methylphosphotriester Repair Domain"/>
    <property type="match status" value="1"/>
</dbReference>
<evidence type="ECO:0000256" key="8">
    <source>
        <dbReference type="ARBA" id="ARBA00023125"/>
    </source>
</evidence>
<keyword evidence="13" id="KW-0326">Glycosidase</keyword>
<dbReference type="GO" id="GO:0032993">
    <property type="term" value="C:protein-DNA complex"/>
    <property type="evidence" value="ECO:0007669"/>
    <property type="project" value="TreeGrafter"/>
</dbReference>
<dbReference type="PANTHER" id="PTHR43003">
    <property type="entry name" value="DNA-3-METHYLADENINE GLYCOSYLASE"/>
    <property type="match status" value="1"/>
</dbReference>
<dbReference type="EMBL" id="UOEJ01000145">
    <property type="protein sequence ID" value="VAW01367.1"/>
    <property type="molecule type" value="Genomic_DNA"/>
</dbReference>
<dbReference type="PROSITE" id="PS01124">
    <property type="entry name" value="HTH_ARAC_FAMILY_2"/>
    <property type="match status" value="1"/>
</dbReference>
<evidence type="ECO:0000256" key="7">
    <source>
        <dbReference type="ARBA" id="ARBA00023015"/>
    </source>
</evidence>
<dbReference type="GO" id="GO:0043565">
    <property type="term" value="F:sequence-specific DNA binding"/>
    <property type="evidence" value="ECO:0007669"/>
    <property type="project" value="InterPro"/>
</dbReference>
<dbReference type="GO" id="GO:0008725">
    <property type="term" value="F:DNA-3-methyladenine glycosylase activity"/>
    <property type="evidence" value="ECO:0007669"/>
    <property type="project" value="TreeGrafter"/>
</dbReference>
<keyword evidence="6" id="KW-0862">Zinc</keyword>
<evidence type="ECO:0000256" key="9">
    <source>
        <dbReference type="ARBA" id="ARBA00023159"/>
    </source>
</evidence>
<evidence type="ECO:0000256" key="4">
    <source>
        <dbReference type="ARBA" id="ARBA00022723"/>
    </source>
</evidence>
<feature type="domain" description="HTH araC/xylS-type" evidence="12">
    <location>
        <begin position="85"/>
        <end position="183"/>
    </location>
</feature>
<dbReference type="InterPro" id="IPR004026">
    <property type="entry name" value="Ada_DNA_repair_Zn-bd"/>
</dbReference>
<dbReference type="Pfam" id="PF02805">
    <property type="entry name" value="Ada_Zn_binding"/>
    <property type="match status" value="1"/>
</dbReference>
<dbReference type="EC" id="3.2.2.21" evidence="13"/>
<keyword evidence="2 13" id="KW-0489">Methyltransferase</keyword>
<dbReference type="GO" id="GO:0005737">
    <property type="term" value="C:cytoplasm"/>
    <property type="evidence" value="ECO:0007669"/>
    <property type="project" value="TreeGrafter"/>
</dbReference>
<dbReference type="FunFam" id="3.40.10.10:FF:000001">
    <property type="entry name" value="DNA-3-methyladenine glycosylase 2"/>
    <property type="match status" value="1"/>
</dbReference>
<dbReference type="SUPFAM" id="SSF46689">
    <property type="entry name" value="Homeodomain-like"/>
    <property type="match status" value="2"/>
</dbReference>
<keyword evidence="9" id="KW-0010">Activator</keyword>
<keyword evidence="4" id="KW-0479">Metal-binding</keyword>
<proteinExistence type="predicted"/>
<dbReference type="GO" id="GO:0008168">
    <property type="term" value="F:methyltransferase activity"/>
    <property type="evidence" value="ECO:0007669"/>
    <property type="project" value="UniProtKB-KW"/>
</dbReference>
<dbReference type="InterPro" id="IPR003265">
    <property type="entry name" value="HhH-GPD_domain"/>
</dbReference>
<dbReference type="InterPro" id="IPR009057">
    <property type="entry name" value="Homeodomain-like_sf"/>
</dbReference>
<dbReference type="Pfam" id="PF00730">
    <property type="entry name" value="HhH-GPD"/>
    <property type="match status" value="1"/>
</dbReference>
<dbReference type="GO" id="GO:0032131">
    <property type="term" value="F:alkylated DNA binding"/>
    <property type="evidence" value="ECO:0007669"/>
    <property type="project" value="TreeGrafter"/>
</dbReference>
<sequence length="484" mass="53728">MDNASCYRAILARDKRYDGRFFTAVITTGIFCRPICPANPPKRENCRFMPSAAAAQAQGFRPCLRCRPELSPTLPGWHGTSTTVTRALRYIAAGFLNDNNIPQLAEKLGLGERHFRRLFQKHMGTSPKNVARTRRLLIAKQLLTESRMPVTQVALAAGFTSVRRFNDVLKKDFRLTPRQIRKHHSVCHGNDADLTLQLGYNPPYNWKGIIDYLGPRIIPGVEAINDQSYSRTFQFGGKAASLTVTPHPDKNILLVTLHGPDVSHIPQILARVRNIFDLDSNINVINHHLSAHADLSWRIANNPGIRVIGAWEPFELTIRAILGQQVTVAAATTLTGRIVARFGGKVSSPCPSLTHIFPTPEILADADLSGLGITGSRIKAIQNLARVLREDPAFFQLPTSLTGFITRMCELPGIGAWTANYVAMRAMGETDAFPASDLALLKHMQGDGKLPTARELEKISDDWRPWRAYAAMYIWANKAEGNKK</sequence>
<dbReference type="Pfam" id="PF06029">
    <property type="entry name" value="AlkA_N"/>
    <property type="match status" value="1"/>
</dbReference>
<dbReference type="PANTHER" id="PTHR43003:SF13">
    <property type="entry name" value="DNA-3-METHYLADENINE GLYCOSYLASE 2"/>
    <property type="match status" value="1"/>
</dbReference>
<dbReference type="InterPro" id="IPR011257">
    <property type="entry name" value="DNA_glycosylase"/>
</dbReference>
<evidence type="ECO:0000259" key="12">
    <source>
        <dbReference type="PROSITE" id="PS01124"/>
    </source>
</evidence>
<keyword evidence="11" id="KW-0234">DNA repair</keyword>
<dbReference type="SMART" id="SM01009">
    <property type="entry name" value="AlkA_N"/>
    <property type="match status" value="1"/>
</dbReference>
<evidence type="ECO:0000256" key="10">
    <source>
        <dbReference type="ARBA" id="ARBA00023163"/>
    </source>
</evidence>
<dbReference type="SMART" id="SM00342">
    <property type="entry name" value="HTH_ARAC"/>
    <property type="match status" value="1"/>
</dbReference>
<evidence type="ECO:0000256" key="11">
    <source>
        <dbReference type="ARBA" id="ARBA00023204"/>
    </source>
</evidence>
<keyword evidence="5" id="KW-0227">DNA damage</keyword>
<dbReference type="Pfam" id="PF12833">
    <property type="entry name" value="HTH_18"/>
    <property type="match status" value="1"/>
</dbReference>
<evidence type="ECO:0000256" key="5">
    <source>
        <dbReference type="ARBA" id="ARBA00022763"/>
    </source>
</evidence>
<accession>A0A3B0SK73</accession>
<dbReference type="GO" id="GO:0008270">
    <property type="term" value="F:zinc ion binding"/>
    <property type="evidence" value="ECO:0007669"/>
    <property type="project" value="InterPro"/>
</dbReference>
<dbReference type="CDD" id="cd00056">
    <property type="entry name" value="ENDO3c"/>
    <property type="match status" value="1"/>
</dbReference>
<name>A0A3B0SK73_9ZZZZ</name>
<evidence type="ECO:0000256" key="3">
    <source>
        <dbReference type="ARBA" id="ARBA00022679"/>
    </source>
</evidence>
<dbReference type="GO" id="GO:0006285">
    <property type="term" value="P:base-excision repair, AP site formation"/>
    <property type="evidence" value="ECO:0007669"/>
    <property type="project" value="TreeGrafter"/>
</dbReference>
<dbReference type="SUPFAM" id="SSF48150">
    <property type="entry name" value="DNA-glycosylase"/>
    <property type="match status" value="1"/>
</dbReference>
<dbReference type="Gene3D" id="1.10.340.30">
    <property type="entry name" value="Hypothetical protein, domain 2"/>
    <property type="match status" value="1"/>
</dbReference>
<dbReference type="Gene3D" id="1.10.10.60">
    <property type="entry name" value="Homeodomain-like"/>
    <property type="match status" value="1"/>
</dbReference>
<keyword evidence="10" id="KW-0804">Transcription</keyword>
<dbReference type="InterPro" id="IPR018060">
    <property type="entry name" value="HTH_AraC"/>
</dbReference>
<keyword evidence="7" id="KW-0805">Transcription regulation</keyword>
<gene>
    <name evidence="13" type="ORF">MNBD_ALPHA01-1439</name>
</gene>
<dbReference type="GO" id="GO:0006307">
    <property type="term" value="P:DNA alkylation repair"/>
    <property type="evidence" value="ECO:0007669"/>
    <property type="project" value="TreeGrafter"/>
</dbReference>
<reference evidence="13" key="1">
    <citation type="submission" date="2018-06" db="EMBL/GenBank/DDBJ databases">
        <authorList>
            <person name="Zhirakovskaya E."/>
        </authorList>
    </citation>
    <scope>NUCLEOTIDE SEQUENCE</scope>
</reference>
<evidence type="ECO:0000256" key="2">
    <source>
        <dbReference type="ARBA" id="ARBA00022603"/>
    </source>
</evidence>
<dbReference type="InterPro" id="IPR051912">
    <property type="entry name" value="Alkylbase_DNA_Glycosylase/TA"/>
</dbReference>
<dbReference type="GO" id="GO:0003700">
    <property type="term" value="F:DNA-binding transcription factor activity"/>
    <property type="evidence" value="ECO:0007669"/>
    <property type="project" value="InterPro"/>
</dbReference>
<dbReference type="SUPFAM" id="SSF57884">
    <property type="entry name" value="Ada DNA repair protein, N-terminal domain (N-Ada 10)"/>
    <property type="match status" value="1"/>
</dbReference>
<keyword evidence="8" id="KW-0238">DNA-binding</keyword>
<dbReference type="AlphaFoldDB" id="A0A3B0SK73"/>
<protein>
    <submittedName>
        <fullName evidence="13">Methylphosphotriester-DNA--protein-cysteine S-methyltransferase / DNA-3-methyladenine glycosylase II</fullName>
        <ecNumber evidence="13">3.2.2.21</ecNumber>
    </submittedName>
</protein>
<dbReference type="Gene3D" id="3.30.310.20">
    <property type="entry name" value="DNA-3-methyladenine glycosylase AlkA, N-terminal domain"/>
    <property type="match status" value="1"/>
</dbReference>
<dbReference type="InterPro" id="IPR023170">
    <property type="entry name" value="HhH_base_excis_C"/>
</dbReference>
<dbReference type="SMART" id="SM00478">
    <property type="entry name" value="ENDO3c"/>
    <property type="match status" value="1"/>
</dbReference>
<comment type="cofactor">
    <cofactor evidence="1">
        <name>Zn(2+)</name>
        <dbReference type="ChEBI" id="CHEBI:29105"/>
    </cofactor>
</comment>
<dbReference type="SUPFAM" id="SSF55945">
    <property type="entry name" value="TATA-box binding protein-like"/>
    <property type="match status" value="1"/>
</dbReference>
<keyword evidence="3 13" id="KW-0808">Transferase</keyword>
<dbReference type="GO" id="GO:0043916">
    <property type="term" value="F:DNA-7-methylguanine glycosylase activity"/>
    <property type="evidence" value="ECO:0007669"/>
    <property type="project" value="TreeGrafter"/>
</dbReference>
<evidence type="ECO:0000313" key="13">
    <source>
        <dbReference type="EMBL" id="VAW01367.1"/>
    </source>
</evidence>
<dbReference type="Gene3D" id="1.10.1670.10">
    <property type="entry name" value="Helix-hairpin-Helix base-excision DNA repair enzymes (C-terminal)"/>
    <property type="match status" value="1"/>
</dbReference>
<dbReference type="InterPro" id="IPR010316">
    <property type="entry name" value="AlkA_N"/>
</dbReference>
<organism evidence="13">
    <name type="scientific">hydrothermal vent metagenome</name>
    <dbReference type="NCBI Taxonomy" id="652676"/>
    <lineage>
        <taxon>unclassified sequences</taxon>
        <taxon>metagenomes</taxon>
        <taxon>ecological metagenomes</taxon>
    </lineage>
</organism>
<dbReference type="InterPro" id="IPR037046">
    <property type="entry name" value="AlkA_N_sf"/>
</dbReference>
<keyword evidence="13" id="KW-0378">Hydrolase</keyword>
<dbReference type="GO" id="GO:0032259">
    <property type="term" value="P:methylation"/>
    <property type="evidence" value="ECO:0007669"/>
    <property type="project" value="UniProtKB-KW"/>
</dbReference>